<name>A0AAD2HZ99_9AGAR</name>
<dbReference type="EMBL" id="CAVNYO010000478">
    <property type="protein sequence ID" value="CAK5283984.1"/>
    <property type="molecule type" value="Genomic_DNA"/>
</dbReference>
<sequence>MWCAENRHVSRSAEKTDPQRIVAGPPAAREVAKGAARP</sequence>
<evidence type="ECO:0000313" key="1">
    <source>
        <dbReference type="EMBL" id="CAK5283984.1"/>
    </source>
</evidence>
<proteinExistence type="predicted"/>
<reference evidence="1" key="1">
    <citation type="submission" date="2023-11" db="EMBL/GenBank/DDBJ databases">
        <authorList>
            <person name="De Vega J J."/>
            <person name="De Vega J J."/>
        </authorList>
    </citation>
    <scope>NUCLEOTIDE SEQUENCE</scope>
</reference>
<evidence type="ECO:0000313" key="2">
    <source>
        <dbReference type="Proteomes" id="UP001295794"/>
    </source>
</evidence>
<organism evidence="1 2">
    <name type="scientific">Mycena citricolor</name>
    <dbReference type="NCBI Taxonomy" id="2018698"/>
    <lineage>
        <taxon>Eukaryota</taxon>
        <taxon>Fungi</taxon>
        <taxon>Dikarya</taxon>
        <taxon>Basidiomycota</taxon>
        <taxon>Agaricomycotina</taxon>
        <taxon>Agaricomycetes</taxon>
        <taxon>Agaricomycetidae</taxon>
        <taxon>Agaricales</taxon>
        <taxon>Marasmiineae</taxon>
        <taxon>Mycenaceae</taxon>
        <taxon>Mycena</taxon>
    </lineage>
</organism>
<comment type="caution">
    <text evidence="1">The sequence shown here is derived from an EMBL/GenBank/DDBJ whole genome shotgun (WGS) entry which is preliminary data.</text>
</comment>
<keyword evidence="2" id="KW-1185">Reference proteome</keyword>
<accession>A0AAD2HZ99</accession>
<gene>
    <name evidence="1" type="ORF">MYCIT1_LOCUS36931</name>
</gene>
<protein>
    <submittedName>
        <fullName evidence="1">Uncharacterized protein</fullName>
    </submittedName>
</protein>
<dbReference type="AlphaFoldDB" id="A0AAD2HZ99"/>
<dbReference type="Proteomes" id="UP001295794">
    <property type="component" value="Unassembled WGS sequence"/>
</dbReference>